<reference evidence="2 3" key="1">
    <citation type="submission" date="2021-05" db="EMBL/GenBank/DDBJ databases">
        <title>Fusibacter ferrireducens sp. nov., an anaerobic, sulfur- and Fe-reducing bacterium isolated from the mangrove sediment.</title>
        <authorList>
            <person name="Qiu D."/>
        </authorList>
    </citation>
    <scope>NUCLEOTIDE SEQUENCE [LARGE SCALE GENOMIC DNA]</scope>
    <source>
        <strain evidence="2 3">DSM 12116</strain>
    </source>
</reference>
<dbReference type="PANTHER" id="PTHR36932">
    <property type="entry name" value="CAPSULAR POLYSACCHARIDE BIOSYNTHESIS PROTEIN"/>
    <property type="match status" value="1"/>
</dbReference>
<gene>
    <name evidence="2" type="ORF">KHM83_17220</name>
</gene>
<dbReference type="SUPFAM" id="SSF56801">
    <property type="entry name" value="Acetyl-CoA synthetase-like"/>
    <property type="match status" value="1"/>
</dbReference>
<dbReference type="InterPro" id="IPR053158">
    <property type="entry name" value="CapK_Type1_Caps_Biosynth"/>
</dbReference>
<evidence type="ECO:0000313" key="3">
    <source>
        <dbReference type="Proteomes" id="UP000746471"/>
    </source>
</evidence>
<accession>A0ABS5PTL7</accession>
<dbReference type="GO" id="GO:0016874">
    <property type="term" value="F:ligase activity"/>
    <property type="evidence" value="ECO:0007669"/>
    <property type="project" value="UniProtKB-KW"/>
</dbReference>
<keyword evidence="2" id="KW-0436">Ligase</keyword>
<dbReference type="Proteomes" id="UP000746471">
    <property type="component" value="Unassembled WGS sequence"/>
</dbReference>
<dbReference type="Pfam" id="PF00501">
    <property type="entry name" value="AMP-binding"/>
    <property type="match status" value="1"/>
</dbReference>
<dbReference type="Gene3D" id="3.40.50.12780">
    <property type="entry name" value="N-terminal domain of ligase-like"/>
    <property type="match status" value="1"/>
</dbReference>
<protein>
    <submittedName>
        <fullName evidence="2">Phenylacetate--CoA ligase family protein</fullName>
    </submittedName>
</protein>
<feature type="domain" description="AMP-dependent synthetase/ligase" evidence="1">
    <location>
        <begin position="93"/>
        <end position="292"/>
    </location>
</feature>
<name>A0ABS5PTL7_9FIRM</name>
<comment type="caution">
    <text evidence="2">The sequence shown here is derived from an EMBL/GenBank/DDBJ whole genome shotgun (WGS) entry which is preliminary data.</text>
</comment>
<dbReference type="EMBL" id="JAHBCL010000040">
    <property type="protein sequence ID" value="MBS7528431.1"/>
    <property type="molecule type" value="Genomic_DNA"/>
</dbReference>
<dbReference type="NCBIfam" id="NF045666">
    <property type="entry name" value="DVU1553_fam_AMP"/>
    <property type="match status" value="1"/>
</dbReference>
<dbReference type="PANTHER" id="PTHR36932:SF1">
    <property type="entry name" value="CAPSULAR POLYSACCHARIDE BIOSYNTHESIS PROTEIN"/>
    <property type="match status" value="1"/>
</dbReference>
<dbReference type="InterPro" id="IPR042099">
    <property type="entry name" value="ANL_N_sf"/>
</dbReference>
<evidence type="ECO:0000313" key="2">
    <source>
        <dbReference type="EMBL" id="MBS7528431.1"/>
    </source>
</evidence>
<dbReference type="InterPro" id="IPR000873">
    <property type="entry name" value="AMP-dep_synth/lig_dom"/>
</dbReference>
<sequence>MTKTQSIASDIRLNNCLSNNDNPILERDERFYAHLDALREKQLHYAVQRSTYYAASGYHQFSTVNWQDMPLISQEVLRNQHLQMVCTSSSNIDRIVTLMSSGTTGDPKRVYFTRSDQSDTIQYFKVGMDSFTAPGDKVVIWLPNSRPGSISELLSEALKLGGKQPKCYGVMNHLSSAYKQLIEEKPDVIVGIPIQTLALAKYAEVMGTPIRVKSVLLSTDAISDTVVKTLEKLWHCKVYRYFGMTEMGYGGGIECEVHNGYHLYESDFYIEIINPETGQVVPDGTWGEMVITTLRRHGMPLIRYCTGDVTRIIPEKCSCGSNLKRIDRIHHRVKDPIELLPNQLLTRSELDDHLLALPSLLDYSVQYIPNEKEKRLIITIYYFGDTIHQENVLERLHQIKQVYDAVRSGQWTLEIILEEMLPSSCPSPMKRTIRTSK</sequence>
<keyword evidence="3" id="KW-1185">Reference proteome</keyword>
<organism evidence="2 3">
    <name type="scientific">Fusibacter paucivorans</name>
    <dbReference type="NCBI Taxonomy" id="76009"/>
    <lineage>
        <taxon>Bacteria</taxon>
        <taxon>Bacillati</taxon>
        <taxon>Bacillota</taxon>
        <taxon>Clostridia</taxon>
        <taxon>Eubacteriales</taxon>
        <taxon>Eubacteriales Family XII. Incertae Sedis</taxon>
        <taxon>Fusibacter</taxon>
    </lineage>
</organism>
<evidence type="ECO:0000259" key="1">
    <source>
        <dbReference type="Pfam" id="PF00501"/>
    </source>
</evidence>
<proteinExistence type="predicted"/>